<feature type="compositionally biased region" description="Basic residues" evidence="1">
    <location>
        <begin position="100"/>
        <end position="131"/>
    </location>
</feature>
<dbReference type="GO" id="GO:0005886">
    <property type="term" value="C:plasma membrane"/>
    <property type="evidence" value="ECO:0007669"/>
    <property type="project" value="TreeGrafter"/>
</dbReference>
<feature type="compositionally biased region" description="Gly residues" evidence="1">
    <location>
        <begin position="163"/>
        <end position="172"/>
    </location>
</feature>
<evidence type="ECO:0000256" key="1">
    <source>
        <dbReference type="SAM" id="MobiDB-lite"/>
    </source>
</evidence>
<dbReference type="GO" id="GO:0005178">
    <property type="term" value="F:integrin binding"/>
    <property type="evidence" value="ECO:0007669"/>
    <property type="project" value="TreeGrafter"/>
</dbReference>
<gene>
    <name evidence="2" type="ORF">ElyMa_005963400</name>
</gene>
<sequence>MFAPLSRLCGLAVRHSLRDRELQHLIVSGELPCTKDEAATLAGIQLHIQEAWPESPEAPPAPQTGTEEERDNINRDEDRNHNHHAHHPQRHQRQQQQQQHQHRHHPSHPQHQHHHQHHNQQQKQQHHHHQQHQQSLRTCIGGGGGGGGGGADSPVLDSEDEGGGGGRGGGGDLTRCFRINTESERLENLQHKKELIRSHRAQRITSTRRSAKIARTLLCASDNELKPDEAIDLSRFLPPHYTTSKKVRELIEDKQKKLWHTPYYENEVKLKQLYIKICKGLPTYGCKLFHVKEILRGNTQKKVPRMLAISSEKIMLLDTKTQAPAKTQQLRDMDDWLSGSVKAHDSLVLEFRGTKPWTLAMPSVDCLKSVTAAIWEALDMDGRFLNNGTLQRDSFEFGEIKL</sequence>
<dbReference type="GO" id="GO:0005925">
    <property type="term" value="C:focal adhesion"/>
    <property type="evidence" value="ECO:0007669"/>
    <property type="project" value="TreeGrafter"/>
</dbReference>
<proteinExistence type="predicted"/>
<dbReference type="GO" id="GO:0098609">
    <property type="term" value="P:cell-cell adhesion"/>
    <property type="evidence" value="ECO:0007669"/>
    <property type="project" value="TreeGrafter"/>
</dbReference>
<dbReference type="PANTHER" id="PTHR19981">
    <property type="entry name" value="TALIN"/>
    <property type="match status" value="1"/>
</dbReference>
<protein>
    <submittedName>
        <fullName evidence="2">Phosphoinositide phospholipase C</fullName>
    </submittedName>
</protein>
<name>A0AAV4GBP5_9GAST</name>
<evidence type="ECO:0000313" key="3">
    <source>
        <dbReference type="Proteomes" id="UP000762676"/>
    </source>
</evidence>
<feature type="region of interest" description="Disordered" evidence="1">
    <location>
        <begin position="49"/>
        <end position="173"/>
    </location>
</feature>
<reference evidence="2 3" key="1">
    <citation type="journal article" date="2021" name="Elife">
        <title>Chloroplast acquisition without the gene transfer in kleptoplastic sea slugs, Plakobranchus ocellatus.</title>
        <authorList>
            <person name="Maeda T."/>
            <person name="Takahashi S."/>
            <person name="Yoshida T."/>
            <person name="Shimamura S."/>
            <person name="Takaki Y."/>
            <person name="Nagai Y."/>
            <person name="Toyoda A."/>
            <person name="Suzuki Y."/>
            <person name="Arimoto A."/>
            <person name="Ishii H."/>
            <person name="Satoh N."/>
            <person name="Nishiyama T."/>
            <person name="Hasebe M."/>
            <person name="Maruyama T."/>
            <person name="Minagawa J."/>
            <person name="Obokata J."/>
            <person name="Shigenobu S."/>
        </authorList>
    </citation>
    <scope>NUCLEOTIDE SEQUENCE [LARGE SCALE GENOMIC DNA]</scope>
</reference>
<dbReference type="InterPro" id="IPR011993">
    <property type="entry name" value="PH-like_dom_sf"/>
</dbReference>
<dbReference type="Gene3D" id="2.30.29.30">
    <property type="entry name" value="Pleckstrin-homology domain (PH domain)/Phosphotyrosine-binding domain (PTB)"/>
    <property type="match status" value="1"/>
</dbReference>
<keyword evidence="3" id="KW-1185">Reference proteome</keyword>
<accession>A0AAV4GBP5</accession>
<comment type="caution">
    <text evidence="2">The sequence shown here is derived from an EMBL/GenBank/DDBJ whole genome shotgun (WGS) entry which is preliminary data.</text>
</comment>
<dbReference type="PANTHER" id="PTHR19981:SF1">
    <property type="entry name" value="RHEA, ISOFORM B"/>
    <property type="match status" value="1"/>
</dbReference>
<dbReference type="SUPFAM" id="SSF81995">
    <property type="entry name" value="beta-sandwich domain of Sec23/24"/>
    <property type="match status" value="1"/>
</dbReference>
<feature type="compositionally biased region" description="Basic residues" evidence="1">
    <location>
        <begin position="81"/>
        <end position="93"/>
    </location>
</feature>
<dbReference type="Proteomes" id="UP000762676">
    <property type="component" value="Unassembled WGS sequence"/>
</dbReference>
<evidence type="ECO:0000313" key="2">
    <source>
        <dbReference type="EMBL" id="GFR82909.1"/>
    </source>
</evidence>
<dbReference type="GO" id="GO:0005737">
    <property type="term" value="C:cytoplasm"/>
    <property type="evidence" value="ECO:0007669"/>
    <property type="project" value="TreeGrafter"/>
</dbReference>
<dbReference type="GO" id="GO:0030036">
    <property type="term" value="P:actin cytoskeleton organization"/>
    <property type="evidence" value="ECO:0007669"/>
    <property type="project" value="TreeGrafter"/>
</dbReference>
<dbReference type="EMBL" id="BMAT01011964">
    <property type="protein sequence ID" value="GFR82909.1"/>
    <property type="molecule type" value="Genomic_DNA"/>
</dbReference>
<organism evidence="2 3">
    <name type="scientific">Elysia marginata</name>
    <dbReference type="NCBI Taxonomy" id="1093978"/>
    <lineage>
        <taxon>Eukaryota</taxon>
        <taxon>Metazoa</taxon>
        <taxon>Spiralia</taxon>
        <taxon>Lophotrochozoa</taxon>
        <taxon>Mollusca</taxon>
        <taxon>Gastropoda</taxon>
        <taxon>Heterobranchia</taxon>
        <taxon>Euthyneura</taxon>
        <taxon>Panpulmonata</taxon>
        <taxon>Sacoglossa</taxon>
        <taxon>Placobranchoidea</taxon>
        <taxon>Plakobranchidae</taxon>
        <taxon>Elysia</taxon>
    </lineage>
</organism>
<feature type="compositionally biased region" description="Basic and acidic residues" evidence="1">
    <location>
        <begin position="71"/>
        <end position="80"/>
    </location>
</feature>
<feature type="compositionally biased region" description="Gly residues" evidence="1">
    <location>
        <begin position="140"/>
        <end position="151"/>
    </location>
</feature>
<dbReference type="AlphaFoldDB" id="A0AAV4GBP5"/>